<keyword evidence="1" id="KW-0472">Membrane</keyword>
<proteinExistence type="predicted"/>
<dbReference type="RefSeq" id="WP_072408714.1">
    <property type="nucleotide sequence ID" value="NZ_FPKW01000004.1"/>
</dbReference>
<dbReference type="EMBL" id="FPKW01000004">
    <property type="protein sequence ID" value="SFZ93127.1"/>
    <property type="molecule type" value="Genomic_DNA"/>
</dbReference>
<dbReference type="AlphaFoldDB" id="A0A1K2IL93"/>
<keyword evidence="1" id="KW-0812">Transmembrane</keyword>
<keyword evidence="1" id="KW-1133">Transmembrane helix</keyword>
<organism evidence="2 3">
    <name type="scientific">Chryseobacterium limigenitum</name>
    <dbReference type="NCBI Taxonomy" id="1612149"/>
    <lineage>
        <taxon>Bacteria</taxon>
        <taxon>Pseudomonadati</taxon>
        <taxon>Bacteroidota</taxon>
        <taxon>Flavobacteriia</taxon>
        <taxon>Flavobacteriales</taxon>
        <taxon>Weeksellaceae</taxon>
        <taxon>Chryseobacterium group</taxon>
        <taxon>Chryseobacterium</taxon>
    </lineage>
</organism>
<evidence type="ECO:0000256" key="1">
    <source>
        <dbReference type="SAM" id="Phobius"/>
    </source>
</evidence>
<sequence>MNYLEISSFIEAKKKRKAHIQNELRYVNTLTSHLKAEKPVKWYNNFYYIVKRSIFITLSILLLIVLISSFTHQNSYKDYFSNHFEGIIFESLNDTFGSHRSVTVLSTIAVDSQMMQAVISKPVREDIQKNISSKIYNYSLLTGRIIFC</sequence>
<reference evidence="3" key="1">
    <citation type="submission" date="2016-10" db="EMBL/GenBank/DDBJ databases">
        <authorList>
            <person name="Varghese N."/>
            <person name="Submissions S."/>
        </authorList>
    </citation>
    <scope>NUCLEOTIDE SEQUENCE [LARGE SCALE GENOMIC DNA]</scope>
    <source>
        <strain evidence="3">SUR2</strain>
    </source>
</reference>
<keyword evidence="3" id="KW-1185">Reference proteome</keyword>
<accession>A0A1K2IL93</accession>
<dbReference type="OrthoDB" id="9832168at2"/>
<evidence type="ECO:0000313" key="2">
    <source>
        <dbReference type="EMBL" id="SFZ93127.1"/>
    </source>
</evidence>
<evidence type="ECO:0000313" key="3">
    <source>
        <dbReference type="Proteomes" id="UP000182034"/>
    </source>
</evidence>
<dbReference type="Proteomes" id="UP000182034">
    <property type="component" value="Unassembled WGS sequence"/>
</dbReference>
<protein>
    <submittedName>
        <fullName evidence="2">Uncharacterized protein</fullName>
    </submittedName>
</protein>
<feature type="transmembrane region" description="Helical" evidence="1">
    <location>
        <begin position="46"/>
        <end position="67"/>
    </location>
</feature>
<dbReference type="STRING" id="1612149.SAMN05216324_104152"/>
<name>A0A1K2IL93_9FLAO</name>
<gene>
    <name evidence="2" type="ORF">SAMN05216324_104152</name>
</gene>